<dbReference type="GeneID" id="65131240"/>
<evidence type="ECO:0000313" key="2">
    <source>
        <dbReference type="Proteomes" id="UP000593599"/>
    </source>
</evidence>
<keyword evidence="2" id="KW-1185">Reference proteome</keyword>
<proteinExistence type="predicted"/>
<accession>A0A7M1RSD9</accession>
<evidence type="ECO:0000313" key="1">
    <source>
        <dbReference type="EMBL" id="QOR57303.1"/>
    </source>
</evidence>
<sequence length="133" mass="14723">MKKLVITLLGAAFLTIGMNIADLKNVPLPTTVQTVAASTVQQPMDHLFGQVNRANPDTVHDTVRVEKPVPCNHKQLPAKVIVKRTVIKKTDTSYVPLLYIMEPGEKVDSTNHNSTIRKGELNDYIQIASNVHK</sequence>
<protein>
    <submittedName>
        <fullName evidence="1">Uncharacterized protein</fullName>
    </submittedName>
</protein>
<organism evidence="1 2">
    <name type="scientific">uncultured phage cr7_1</name>
    <dbReference type="NCBI Taxonomy" id="2772086"/>
    <lineage>
        <taxon>Viruses</taxon>
        <taxon>Duplodnaviria</taxon>
        <taxon>Heunggongvirae</taxon>
        <taxon>Uroviricota</taxon>
        <taxon>Caudoviricetes</taxon>
        <taxon>Crassvirales</taxon>
        <taxon>Suoliviridae</taxon>
        <taxon>Oafivirinae</taxon>
        <taxon>Burzaovirus</taxon>
        <taxon>Burzaovirus coli</taxon>
    </lineage>
</organism>
<dbReference type="Proteomes" id="UP000593599">
    <property type="component" value="Segment"/>
</dbReference>
<dbReference type="EMBL" id="MT774402">
    <property type="protein sequence ID" value="QOR57303.1"/>
    <property type="molecule type" value="Genomic_DNA"/>
</dbReference>
<reference evidence="1 2" key="1">
    <citation type="submission" date="2020-07" db="EMBL/GenBank/DDBJ databases">
        <title>Taxonomic proposal: Crassvirales, a new order of highly abundant and diverse bacterial viruses.</title>
        <authorList>
            <person name="Shkoporov A.N."/>
            <person name="Stockdale S.R."/>
            <person name="Guerin E."/>
            <person name="Ross R.P."/>
            <person name="Hill C."/>
        </authorList>
    </citation>
    <scope>NUCLEOTIDE SEQUENCE [LARGE SCALE GENOMIC DNA]</scope>
</reference>
<dbReference type="RefSeq" id="YP_010112755.1">
    <property type="nucleotide sequence ID" value="NC_055895.1"/>
</dbReference>
<name>A0A7M1RSD9_9CAUD</name>
<dbReference type="KEGG" id="vg:65131240"/>